<keyword evidence="8" id="KW-0129">CBS domain</keyword>
<dbReference type="SUPFAM" id="SSF81340">
    <property type="entry name" value="Clc chloride channel"/>
    <property type="match status" value="1"/>
</dbReference>
<evidence type="ECO:0000256" key="2">
    <source>
        <dbReference type="ARBA" id="ARBA00022448"/>
    </source>
</evidence>
<keyword evidence="6 9" id="KW-0472">Membrane</keyword>
<keyword evidence="4 9" id="KW-1133">Transmembrane helix</keyword>
<reference evidence="11 12" key="1">
    <citation type="submission" date="2016-07" db="EMBL/GenBank/DDBJ databases">
        <title>Pervasive Adenine N6-methylation of Active Genes in Fungi.</title>
        <authorList>
            <consortium name="DOE Joint Genome Institute"/>
            <person name="Mondo S.J."/>
            <person name="Dannebaum R.O."/>
            <person name="Kuo R.C."/>
            <person name="Labutti K."/>
            <person name="Haridas S."/>
            <person name="Kuo A."/>
            <person name="Salamov A."/>
            <person name="Ahrendt S.R."/>
            <person name="Lipzen A."/>
            <person name="Sullivan W."/>
            <person name="Andreopoulos W.B."/>
            <person name="Clum A."/>
            <person name="Lindquist E."/>
            <person name="Daum C."/>
            <person name="Ramamoorthy G.K."/>
            <person name="Gryganskyi A."/>
            <person name="Culley D."/>
            <person name="Magnuson J.K."/>
            <person name="James T.Y."/>
            <person name="O'Malley M.A."/>
            <person name="Stajich J.E."/>
            <person name="Spatafora J.W."/>
            <person name="Visel A."/>
            <person name="Grigoriev I.V."/>
        </authorList>
    </citation>
    <scope>NUCLEOTIDE SEQUENCE [LARGE SCALE GENOMIC DNA]</scope>
    <source>
        <strain evidence="11 12">CBS 115471</strain>
    </source>
</reference>
<dbReference type="GO" id="GO:0005794">
    <property type="term" value="C:Golgi apparatus"/>
    <property type="evidence" value="ECO:0007669"/>
    <property type="project" value="TreeGrafter"/>
</dbReference>
<dbReference type="Gene3D" id="1.10.3080.10">
    <property type="entry name" value="Clc chloride channel"/>
    <property type="match status" value="1"/>
</dbReference>
<evidence type="ECO:0000256" key="5">
    <source>
        <dbReference type="ARBA" id="ARBA00023065"/>
    </source>
</evidence>
<keyword evidence="5 9" id="KW-0406">Ion transport</keyword>
<feature type="transmembrane region" description="Helical" evidence="9">
    <location>
        <begin position="481"/>
        <end position="500"/>
    </location>
</feature>
<keyword evidence="12" id="KW-1185">Reference proteome</keyword>
<dbReference type="SUPFAM" id="SSF54631">
    <property type="entry name" value="CBS-domain pair"/>
    <property type="match status" value="1"/>
</dbReference>
<feature type="transmembrane region" description="Helical" evidence="9">
    <location>
        <begin position="453"/>
        <end position="474"/>
    </location>
</feature>
<feature type="transmembrane region" description="Helical" evidence="9">
    <location>
        <begin position="506"/>
        <end position="531"/>
    </location>
</feature>
<evidence type="ECO:0000256" key="3">
    <source>
        <dbReference type="ARBA" id="ARBA00022692"/>
    </source>
</evidence>
<dbReference type="InterPro" id="IPR014743">
    <property type="entry name" value="Cl-channel_core"/>
</dbReference>
<dbReference type="PRINTS" id="PR00762">
    <property type="entry name" value="CLCHANNEL"/>
</dbReference>
<dbReference type="InterPro" id="IPR000644">
    <property type="entry name" value="CBS_dom"/>
</dbReference>
<dbReference type="GO" id="GO:0005769">
    <property type="term" value="C:early endosome"/>
    <property type="evidence" value="ECO:0007669"/>
    <property type="project" value="TreeGrafter"/>
</dbReference>
<name>A0A1Y1YIF1_9PLEO</name>
<evidence type="ECO:0000256" key="1">
    <source>
        <dbReference type="ARBA" id="ARBA00004141"/>
    </source>
</evidence>
<comment type="caution">
    <text evidence="11">The sequence shown here is derived from an EMBL/GenBank/DDBJ whole genome shotgun (WGS) entry which is preliminary data.</text>
</comment>
<evidence type="ECO:0000256" key="4">
    <source>
        <dbReference type="ARBA" id="ARBA00022989"/>
    </source>
</evidence>
<dbReference type="Pfam" id="PF00654">
    <property type="entry name" value="Voltage_CLC"/>
    <property type="match status" value="1"/>
</dbReference>
<accession>A0A1Y1YIF1</accession>
<dbReference type="PROSITE" id="PS51371">
    <property type="entry name" value="CBS"/>
    <property type="match status" value="1"/>
</dbReference>
<feature type="transmembrane region" description="Helical" evidence="9">
    <location>
        <begin position="281"/>
        <end position="304"/>
    </location>
</feature>
<dbReference type="Gene3D" id="3.90.1280.20">
    <property type="match status" value="1"/>
</dbReference>
<protein>
    <recommendedName>
        <fullName evidence="9">Chloride channel protein</fullName>
    </recommendedName>
</protein>
<keyword evidence="2 9" id="KW-0813">Transport</keyword>
<evidence type="ECO:0000256" key="6">
    <source>
        <dbReference type="ARBA" id="ARBA00023136"/>
    </source>
</evidence>
<evidence type="ECO:0000313" key="11">
    <source>
        <dbReference type="EMBL" id="ORX97394.1"/>
    </source>
</evidence>
<evidence type="ECO:0000256" key="7">
    <source>
        <dbReference type="ARBA" id="ARBA00023214"/>
    </source>
</evidence>
<comment type="similarity">
    <text evidence="9">Belongs to the chloride channel (TC 2.A.49) family.</text>
</comment>
<keyword evidence="3 9" id="KW-0812">Transmembrane</keyword>
<dbReference type="OrthoDB" id="44789at2759"/>
<proteinExistence type="inferred from homology"/>
<dbReference type="GO" id="GO:0005886">
    <property type="term" value="C:plasma membrane"/>
    <property type="evidence" value="ECO:0007669"/>
    <property type="project" value="TreeGrafter"/>
</dbReference>
<dbReference type="PANTHER" id="PTHR45711">
    <property type="entry name" value="CHLORIDE CHANNEL PROTEIN"/>
    <property type="match status" value="1"/>
</dbReference>
<feature type="transmembrane region" description="Helical" evidence="9">
    <location>
        <begin position="358"/>
        <end position="380"/>
    </location>
</feature>
<comment type="caution">
    <text evidence="9">Lacks conserved residue(s) required for the propagation of feature annotation.</text>
</comment>
<dbReference type="PANTHER" id="PTHR45711:SF3">
    <property type="entry name" value="CLC CHANNEL"/>
    <property type="match status" value="1"/>
</dbReference>
<evidence type="ECO:0000256" key="8">
    <source>
        <dbReference type="PROSITE-ProRule" id="PRU00703"/>
    </source>
</evidence>
<dbReference type="AlphaFoldDB" id="A0A1Y1YIF1"/>
<dbReference type="InterPro" id="IPR001807">
    <property type="entry name" value="ClC"/>
</dbReference>
<organism evidence="11 12">
    <name type="scientific">Clohesyomyces aquaticus</name>
    <dbReference type="NCBI Taxonomy" id="1231657"/>
    <lineage>
        <taxon>Eukaryota</taxon>
        <taxon>Fungi</taxon>
        <taxon>Dikarya</taxon>
        <taxon>Ascomycota</taxon>
        <taxon>Pezizomycotina</taxon>
        <taxon>Dothideomycetes</taxon>
        <taxon>Pleosporomycetidae</taxon>
        <taxon>Pleosporales</taxon>
        <taxon>Lindgomycetaceae</taxon>
        <taxon>Clohesyomyces</taxon>
    </lineage>
</organism>
<dbReference type="GO" id="GO:0005247">
    <property type="term" value="F:voltage-gated chloride channel activity"/>
    <property type="evidence" value="ECO:0007669"/>
    <property type="project" value="TreeGrafter"/>
</dbReference>
<dbReference type="SMART" id="SM00116">
    <property type="entry name" value="CBS"/>
    <property type="match status" value="1"/>
</dbReference>
<dbReference type="Proteomes" id="UP000193144">
    <property type="component" value="Unassembled WGS sequence"/>
</dbReference>
<dbReference type="EMBL" id="MCFA01000235">
    <property type="protein sequence ID" value="ORX97394.1"/>
    <property type="molecule type" value="Genomic_DNA"/>
</dbReference>
<gene>
    <name evidence="11" type="ORF">BCR34DRAFT_496912</name>
</gene>
<feature type="transmembrane region" description="Helical" evidence="9">
    <location>
        <begin position="79"/>
        <end position="99"/>
    </location>
</feature>
<evidence type="ECO:0000256" key="9">
    <source>
        <dbReference type="RuleBase" id="RU361221"/>
    </source>
</evidence>
<comment type="subcellular location">
    <subcellularLocation>
        <location evidence="1 9">Membrane</location>
        <topology evidence="1 9">Multi-pass membrane protein</topology>
    </subcellularLocation>
</comment>
<dbReference type="InterPro" id="IPR046342">
    <property type="entry name" value="CBS_dom_sf"/>
</dbReference>
<evidence type="ECO:0000259" key="10">
    <source>
        <dbReference type="PROSITE" id="PS51371"/>
    </source>
</evidence>
<feature type="domain" description="CBS" evidence="10">
    <location>
        <begin position="688"/>
        <end position="745"/>
    </location>
</feature>
<sequence>MSQPTERTYLLIPHDEEGHSIKSKEAAELGQTSIGERLTYNDYSTIDWLHCLVKDSYRFRALHLRHGLRASIDQTVDACSGWIAVSLIGMIMAFVAVGIDMSVATVAGLKYGYCSGNPFVSREACCEFVHSAEGHCDRFRLWSDKYWAQFGIYVGWAVLFGIISSSVTMFSKTALPAVGPEARTNGHDPSNGNGYGQGKALYMSAGSGIPEIKTILSGFVIPHYLDFKILVLKAIGAVFAVATGMSLGKEGPFIHIAACVGQQVANRFEKYRDNAGKWREILSAACAAGLSSAFGAPIGGVLFAYEEICVHFPRKVLWRTFLCSMVAAITLKALNPHGTGKVILFETNYGTSYRPEHYFTFVMLGIAGGLWGGTFTMANLKWARWFRNTRLIKGRPVLEVFCVIMVTAALQFPNPVTRAPGVEIIKNLLVNCATNKDNWVCRNEARTDGRWDYFAWLAYGTLGQLASTTITFGLKVPAGIIIPALVGGALFGRLVGQFVTTISPGIFAMVGAGAFLAGVGRMTISLCVIMFELTGELEYSIPHMIAILVAKWTADAISKESVYDLAQSVLGHPFLDTEHALQLIQHEPSSIVQSILPPPSTMAELTIEVPNNNKVSRKVLETHLAYLHRRGLMDGGVVLTQKGVLQGYIAEPELEYGLNTLGKGLNDDQDIRLLGDAEEDEYDLSNFVDRTPITITNTAPMEYAVEIFGKLGIRYLCVTEEGSGRLVGFVIKKRLLIYLDGLKHE</sequence>
<dbReference type="CDD" id="cd03684">
    <property type="entry name" value="ClC_3_like"/>
    <property type="match status" value="1"/>
</dbReference>
<keyword evidence="7 9" id="KW-0868">Chloride</keyword>
<feature type="transmembrane region" description="Helical" evidence="9">
    <location>
        <begin position="316"/>
        <end position="334"/>
    </location>
</feature>
<evidence type="ECO:0000313" key="12">
    <source>
        <dbReference type="Proteomes" id="UP000193144"/>
    </source>
</evidence>
<feature type="transmembrane region" description="Helical" evidence="9">
    <location>
        <begin position="150"/>
        <end position="170"/>
    </location>
</feature>
<feature type="transmembrane region" description="Helical" evidence="9">
    <location>
        <begin position="229"/>
        <end position="247"/>
    </location>
</feature>